<gene>
    <name evidence="1" type="ORF">Trco_000741</name>
</gene>
<keyword evidence="2" id="KW-1185">Reference proteome</keyword>
<accession>A0A9P8QQW1</accession>
<protein>
    <submittedName>
        <fullName evidence="1">Uncharacterized protein</fullName>
    </submittedName>
</protein>
<comment type="caution">
    <text evidence="1">The sequence shown here is derived from an EMBL/GenBank/DDBJ whole genome shotgun (WGS) entry which is preliminary data.</text>
</comment>
<dbReference type="AlphaFoldDB" id="A0A9P8QQW1"/>
<proteinExistence type="predicted"/>
<evidence type="ECO:0000313" key="1">
    <source>
        <dbReference type="EMBL" id="KAH6610721.1"/>
    </source>
</evidence>
<dbReference type="Proteomes" id="UP000827724">
    <property type="component" value="Unassembled WGS sequence"/>
</dbReference>
<sequence>MGDDPRLMTKRHSNSLLAPWELIRSHATSVPVSSTSGDGVATADRCCISATVRITVPLDRNCQPQKIDHDTDAM</sequence>
<organism evidence="1 2">
    <name type="scientific">Trichoderma cornu-damae</name>
    <dbReference type="NCBI Taxonomy" id="654480"/>
    <lineage>
        <taxon>Eukaryota</taxon>
        <taxon>Fungi</taxon>
        <taxon>Dikarya</taxon>
        <taxon>Ascomycota</taxon>
        <taxon>Pezizomycotina</taxon>
        <taxon>Sordariomycetes</taxon>
        <taxon>Hypocreomycetidae</taxon>
        <taxon>Hypocreales</taxon>
        <taxon>Hypocreaceae</taxon>
        <taxon>Trichoderma</taxon>
    </lineage>
</organism>
<dbReference type="EMBL" id="JAIWOZ010000001">
    <property type="protein sequence ID" value="KAH6610721.1"/>
    <property type="molecule type" value="Genomic_DNA"/>
</dbReference>
<name>A0A9P8QQW1_9HYPO</name>
<reference evidence="1" key="1">
    <citation type="submission" date="2021-08" db="EMBL/GenBank/DDBJ databases">
        <title>Chromosome-Level Trichoderma cornu-damae using Hi-C Data.</title>
        <authorList>
            <person name="Kim C.S."/>
        </authorList>
    </citation>
    <scope>NUCLEOTIDE SEQUENCE</scope>
    <source>
        <strain evidence="1">KA19-0412C</strain>
    </source>
</reference>
<evidence type="ECO:0000313" key="2">
    <source>
        <dbReference type="Proteomes" id="UP000827724"/>
    </source>
</evidence>